<proteinExistence type="predicted"/>
<accession>X1RM90</accession>
<name>X1RM90_9ZZZZ</name>
<comment type="caution">
    <text evidence="1">The sequence shown here is derived from an EMBL/GenBank/DDBJ whole genome shotgun (WGS) entry which is preliminary data.</text>
</comment>
<reference evidence="1" key="1">
    <citation type="journal article" date="2014" name="Front. Microbiol.">
        <title>High frequency of phylogenetically diverse reductive dehalogenase-homologous genes in deep subseafloor sedimentary metagenomes.</title>
        <authorList>
            <person name="Kawai M."/>
            <person name="Futagami T."/>
            <person name="Toyoda A."/>
            <person name="Takaki Y."/>
            <person name="Nishi S."/>
            <person name="Hori S."/>
            <person name="Arai W."/>
            <person name="Tsubouchi T."/>
            <person name="Morono Y."/>
            <person name="Uchiyama I."/>
            <person name="Ito T."/>
            <person name="Fujiyama A."/>
            <person name="Inagaki F."/>
            <person name="Takami H."/>
        </authorList>
    </citation>
    <scope>NUCLEOTIDE SEQUENCE</scope>
    <source>
        <strain evidence="1">Expedition CK06-06</strain>
    </source>
</reference>
<dbReference type="EMBL" id="BARV01038031">
    <property type="protein sequence ID" value="GAI56644.1"/>
    <property type="molecule type" value="Genomic_DNA"/>
</dbReference>
<gene>
    <name evidence="1" type="ORF">S06H3_58693</name>
</gene>
<dbReference type="AlphaFoldDB" id="X1RM90"/>
<protein>
    <submittedName>
        <fullName evidence="1">Uncharacterized protein</fullName>
    </submittedName>
</protein>
<feature type="non-terminal residue" evidence="1">
    <location>
        <position position="1"/>
    </location>
</feature>
<evidence type="ECO:0000313" key="1">
    <source>
        <dbReference type="EMBL" id="GAI56644.1"/>
    </source>
</evidence>
<sequence>IEGWGKVVPSSPFAELNIPIQPISVLKVM</sequence>
<organism evidence="1">
    <name type="scientific">marine sediment metagenome</name>
    <dbReference type="NCBI Taxonomy" id="412755"/>
    <lineage>
        <taxon>unclassified sequences</taxon>
        <taxon>metagenomes</taxon>
        <taxon>ecological metagenomes</taxon>
    </lineage>
</organism>